<name>A0A834XH31_9FABA</name>
<evidence type="ECO:0000313" key="1">
    <source>
        <dbReference type="EMBL" id="KAF7843801.1"/>
    </source>
</evidence>
<dbReference type="OrthoDB" id="1870516at2759"/>
<gene>
    <name evidence="1" type="ORF">G2W53_000706</name>
</gene>
<keyword evidence="2" id="KW-1185">Reference proteome</keyword>
<reference evidence="1" key="1">
    <citation type="submission" date="2020-09" db="EMBL/GenBank/DDBJ databases">
        <title>Genome-Enabled Discovery of Anthraquinone Biosynthesis in Senna tora.</title>
        <authorList>
            <person name="Kang S.-H."/>
            <person name="Pandey R.P."/>
            <person name="Lee C.-M."/>
            <person name="Sim J.-S."/>
            <person name="Jeong J.-T."/>
            <person name="Choi B.-S."/>
            <person name="Jung M."/>
            <person name="Ginzburg D."/>
            <person name="Zhao K."/>
            <person name="Won S.Y."/>
            <person name="Oh T.-J."/>
            <person name="Yu Y."/>
            <person name="Kim N.-H."/>
            <person name="Lee O.R."/>
            <person name="Lee T.-H."/>
            <person name="Bashyal P."/>
            <person name="Kim T.-S."/>
            <person name="Lee W.-H."/>
            <person name="Kawkins C."/>
            <person name="Kim C.-K."/>
            <person name="Kim J.S."/>
            <person name="Ahn B.O."/>
            <person name="Rhee S.Y."/>
            <person name="Sohng J.K."/>
        </authorList>
    </citation>
    <scope>NUCLEOTIDE SEQUENCE</scope>
    <source>
        <tissue evidence="1">Leaf</tissue>
    </source>
</reference>
<dbReference type="Proteomes" id="UP000634136">
    <property type="component" value="Unassembled WGS sequence"/>
</dbReference>
<evidence type="ECO:0000313" key="2">
    <source>
        <dbReference type="Proteomes" id="UP000634136"/>
    </source>
</evidence>
<sequence length="237" mass="27169">MLPWELPPFFDADEAAEMGTTIHPLVQSRGANGSFAGKHRLQAAVSHLNNEINILQFNFYQSMIHLCTGCGGILNHTVPFAIRHLLIWNSSCSGHSPSLALHAGTFLSYFDILSLKADDLIHLFSSTAEAQAEAGEEYAHLQRIHHQEQEKRPYYECLVVYDAQNMNKRFHPKRLNCSNYMWVHRNYGGYKMVEKESHLLNFQNLIMSFTAVKNEVIVYRIVLNNHFLDGNSYSILW</sequence>
<comment type="caution">
    <text evidence="1">The sequence shown here is derived from an EMBL/GenBank/DDBJ whole genome shotgun (WGS) entry which is preliminary data.</text>
</comment>
<accession>A0A834XH31</accession>
<dbReference type="EMBL" id="JAAIUW010000001">
    <property type="protein sequence ID" value="KAF7843801.1"/>
    <property type="molecule type" value="Genomic_DNA"/>
</dbReference>
<organism evidence="1 2">
    <name type="scientific">Senna tora</name>
    <dbReference type="NCBI Taxonomy" id="362788"/>
    <lineage>
        <taxon>Eukaryota</taxon>
        <taxon>Viridiplantae</taxon>
        <taxon>Streptophyta</taxon>
        <taxon>Embryophyta</taxon>
        <taxon>Tracheophyta</taxon>
        <taxon>Spermatophyta</taxon>
        <taxon>Magnoliopsida</taxon>
        <taxon>eudicotyledons</taxon>
        <taxon>Gunneridae</taxon>
        <taxon>Pentapetalae</taxon>
        <taxon>rosids</taxon>
        <taxon>fabids</taxon>
        <taxon>Fabales</taxon>
        <taxon>Fabaceae</taxon>
        <taxon>Caesalpinioideae</taxon>
        <taxon>Cassia clade</taxon>
        <taxon>Senna</taxon>
    </lineage>
</organism>
<dbReference type="AlphaFoldDB" id="A0A834XH31"/>
<protein>
    <submittedName>
        <fullName evidence="1">Guanine nucleotide-binding protein subunit gamma 1-like</fullName>
    </submittedName>
</protein>
<proteinExistence type="predicted"/>